<comment type="caution">
    <text evidence="1">The sequence shown here is derived from an EMBL/GenBank/DDBJ whole genome shotgun (WGS) entry which is preliminary data.</text>
</comment>
<organism evidence="1 2">
    <name type="scientific">Arabis nemorensis</name>
    <dbReference type="NCBI Taxonomy" id="586526"/>
    <lineage>
        <taxon>Eukaryota</taxon>
        <taxon>Viridiplantae</taxon>
        <taxon>Streptophyta</taxon>
        <taxon>Embryophyta</taxon>
        <taxon>Tracheophyta</taxon>
        <taxon>Spermatophyta</taxon>
        <taxon>Magnoliopsida</taxon>
        <taxon>eudicotyledons</taxon>
        <taxon>Gunneridae</taxon>
        <taxon>Pentapetalae</taxon>
        <taxon>rosids</taxon>
        <taxon>malvids</taxon>
        <taxon>Brassicales</taxon>
        <taxon>Brassicaceae</taxon>
        <taxon>Arabideae</taxon>
        <taxon>Arabis</taxon>
    </lineage>
</organism>
<keyword evidence="2" id="KW-1185">Reference proteome</keyword>
<name>A0A565AV75_9BRAS</name>
<evidence type="ECO:0000313" key="1">
    <source>
        <dbReference type="EMBL" id="VVA92539.1"/>
    </source>
</evidence>
<dbReference type="Proteomes" id="UP000489600">
    <property type="component" value="Unassembled WGS sequence"/>
</dbReference>
<protein>
    <submittedName>
        <fullName evidence="1">Uncharacterized protein</fullName>
    </submittedName>
</protein>
<sequence length="76" mass="8871">MVPQKQVRRICAKTQEIRRIRRIRWLRWLRRHRRAQRQPPPPVSEVENSCLVRCRRGGGCGETVIKGNSDLVVNGG</sequence>
<evidence type="ECO:0000313" key="2">
    <source>
        <dbReference type="Proteomes" id="UP000489600"/>
    </source>
</evidence>
<reference evidence="1" key="1">
    <citation type="submission" date="2019-07" db="EMBL/GenBank/DDBJ databases">
        <authorList>
            <person name="Dittberner H."/>
        </authorList>
    </citation>
    <scope>NUCLEOTIDE SEQUENCE [LARGE SCALE GENOMIC DNA]</scope>
</reference>
<accession>A0A565AV75</accession>
<dbReference type="EMBL" id="CABITT030000001">
    <property type="protein sequence ID" value="VVA92539.1"/>
    <property type="molecule type" value="Genomic_DNA"/>
</dbReference>
<proteinExistence type="predicted"/>
<gene>
    <name evidence="1" type="ORF">ANE_LOCUS2984</name>
</gene>
<dbReference type="AlphaFoldDB" id="A0A565AV75"/>